<name>A0A7S6SWE3_9PHYC</name>
<protein>
    <recommendedName>
        <fullName evidence="2">DUF5880 domain-containing protein</fullName>
    </recommendedName>
</protein>
<evidence type="ECO:0000313" key="3">
    <source>
        <dbReference type="EMBL" id="QOR60527.1"/>
    </source>
</evidence>
<dbReference type="Pfam" id="PF19208">
    <property type="entry name" value="DUF5880"/>
    <property type="match status" value="1"/>
</dbReference>
<proteinExistence type="predicted"/>
<accession>A0A7S6SWE3</accession>
<dbReference type="EMBL" id="MK522038">
    <property type="protein sequence ID" value="QOR60527.1"/>
    <property type="molecule type" value="Genomic_DNA"/>
</dbReference>
<evidence type="ECO:0000256" key="1">
    <source>
        <dbReference type="SAM" id="MobiDB-lite"/>
    </source>
</evidence>
<dbReference type="InterPro" id="IPR043653">
    <property type="entry name" value="DUF5880"/>
</dbReference>
<organism evidence="3">
    <name type="scientific">Bathycoccus sp. RCC716 virus 2</name>
    <dbReference type="NCBI Taxonomy" id="2530039"/>
    <lineage>
        <taxon>Viruses</taxon>
        <taxon>Varidnaviria</taxon>
        <taxon>Bamfordvirae</taxon>
        <taxon>Nucleocytoviricota</taxon>
        <taxon>Megaviricetes</taxon>
        <taxon>Algavirales</taxon>
        <taxon>Phycodnaviridae</taxon>
        <taxon>Prasinovirus</taxon>
    </lineage>
</organism>
<feature type="domain" description="DUF5880" evidence="2">
    <location>
        <begin position="5"/>
        <end position="103"/>
    </location>
</feature>
<reference evidence="3" key="1">
    <citation type="submission" date="2019-02" db="EMBL/GenBank/DDBJ databases">
        <authorList>
            <person name="Bachy C."/>
            <person name="Yung C.-M."/>
            <person name="Roux S."/>
            <person name="Sullivan M.B."/>
            <person name="Worden A.Z."/>
        </authorList>
    </citation>
    <scope>NUCLEOTIDE SEQUENCE</scope>
    <source>
        <strain evidence="3">BII-V2</strain>
    </source>
</reference>
<evidence type="ECO:0000259" key="2">
    <source>
        <dbReference type="Pfam" id="PF19208"/>
    </source>
</evidence>
<feature type="region of interest" description="Disordered" evidence="1">
    <location>
        <begin position="106"/>
        <end position="130"/>
    </location>
</feature>
<sequence>MTRVVLINERRNDIHEISVDISPSKNEIYKILRGKASFLGQWPDEQVVIVKCEPEDSPFELTLNQNRLPRPFTNMIVFGRILLIRMDEDAEPQNFTLKEYHKMTQLTRPRTRSSSNLISRPLSRNKSYSSQDSLGILHTQLEM</sequence>